<dbReference type="GO" id="GO:0043171">
    <property type="term" value="P:peptide catabolic process"/>
    <property type="evidence" value="ECO:0007669"/>
    <property type="project" value="TreeGrafter"/>
</dbReference>
<evidence type="ECO:0000256" key="3">
    <source>
        <dbReference type="ARBA" id="ARBA00010136"/>
    </source>
</evidence>
<evidence type="ECO:0000256" key="6">
    <source>
        <dbReference type="ARBA" id="ARBA00022438"/>
    </source>
</evidence>
<dbReference type="Proteomes" id="UP000002011">
    <property type="component" value="Chromosome"/>
</dbReference>
<dbReference type="OrthoDB" id="100605at2"/>
<evidence type="ECO:0000256" key="11">
    <source>
        <dbReference type="ARBA" id="ARBA00023049"/>
    </source>
</evidence>
<dbReference type="RefSeq" id="WP_015811542.1">
    <property type="nucleotide sequence ID" value="NC_013037.1"/>
</dbReference>
<dbReference type="InterPro" id="IPR027268">
    <property type="entry name" value="Peptidase_M4/M1_CTD_sf"/>
</dbReference>
<dbReference type="PRINTS" id="PR00756">
    <property type="entry name" value="ALADIPTASE"/>
</dbReference>
<keyword evidence="8" id="KW-0479">Metal-binding</keyword>
<dbReference type="GO" id="GO:0005615">
    <property type="term" value="C:extracellular space"/>
    <property type="evidence" value="ECO:0007669"/>
    <property type="project" value="TreeGrafter"/>
</dbReference>
<dbReference type="STRING" id="471854.Dfer_2067"/>
<dbReference type="InterPro" id="IPR001930">
    <property type="entry name" value="Peptidase_M1"/>
</dbReference>
<sequence>MRALFLLILFLFTKPVLAQESLPDISTEEIAAIESKRAGILAGERSMRVKASNNFDVKYYRCEWEVDPASYYIKGKVTPHFTMNAAGNVITLDLASGLTVASVKQRGSDVAFSHVGDALMITLQNPLSQGVKDSLTIAYEGIPPGNHGAFVTSVHGPASTPVLWTLSEPFGSRDWWPCKNGLDDKADSVDIFLTHPAVYKAASNGLLQAETALSINLTRTHWKHRYPIASYLVAFAVTNYSVLDNSVVIGGTSVPFKTYCYPESQFNFQNGAQNALNAMVQFSNLFGDYPFKNEKYAHVQFGWGGGMEHQTCSFMGSMAETLIAHELGHQWFGDKITCGSWEDIWLNEGFATHLASIYNEAKYPLNTKFTRTSEVNTITSQPGGSVWVNDVNDAGRIFNNRLSYLKGSHLLYMLRWILSDATFFSAVKNYINDPSLAYGYATTAHLKSHLEAASGKDLTYFFDQWFTGQGYPSYQVEWYPIGNAVQVRLEQTRSHASVNFFQLPVPLLFRNSQTNQQKLVVLDHTVSGQLFSENLGFEATEVVFDPDVWLITRNNTITKSSGQLPVVFSSFEVQCRGNGARLTWQTIEEVGADYFEIQGSDDARQWQVLGTVRAFGNSKATNDYSFNVEASSSRNFYRVKEYDLDGKTQETRILVAKCGKEKSDWAVHPNPAIDFFYINPFQQKSDS</sequence>
<dbReference type="InterPro" id="IPR014782">
    <property type="entry name" value="Peptidase_M1_dom"/>
</dbReference>
<dbReference type="Pfam" id="PF01433">
    <property type="entry name" value="Peptidase_M1"/>
    <property type="match status" value="1"/>
</dbReference>
<keyword evidence="6 15" id="KW-0031">Aminopeptidase</keyword>
<feature type="signal peptide" evidence="12">
    <location>
        <begin position="1"/>
        <end position="18"/>
    </location>
</feature>
<dbReference type="eggNOG" id="COG0308">
    <property type="taxonomic scope" value="Bacteria"/>
</dbReference>
<dbReference type="EMBL" id="CP001619">
    <property type="protein sequence ID" value="ACT93290.1"/>
    <property type="molecule type" value="Genomic_DNA"/>
</dbReference>
<dbReference type="PANTHER" id="PTHR11533">
    <property type="entry name" value="PROTEASE M1 ZINC METALLOPROTEASE"/>
    <property type="match status" value="1"/>
</dbReference>
<evidence type="ECO:0000256" key="12">
    <source>
        <dbReference type="SAM" id="SignalP"/>
    </source>
</evidence>
<evidence type="ECO:0000259" key="13">
    <source>
        <dbReference type="Pfam" id="PF01433"/>
    </source>
</evidence>
<keyword evidence="10" id="KW-0862">Zinc</keyword>
<dbReference type="GO" id="GO:0016285">
    <property type="term" value="F:alanyl aminopeptidase activity"/>
    <property type="evidence" value="ECO:0007669"/>
    <property type="project" value="UniProtKB-EC"/>
</dbReference>
<dbReference type="GO" id="GO:0016020">
    <property type="term" value="C:membrane"/>
    <property type="evidence" value="ECO:0007669"/>
    <property type="project" value="TreeGrafter"/>
</dbReference>
<keyword evidence="16" id="KW-1185">Reference proteome</keyword>
<evidence type="ECO:0000256" key="4">
    <source>
        <dbReference type="ARBA" id="ARBA00012564"/>
    </source>
</evidence>
<keyword evidence="7" id="KW-0645">Protease</keyword>
<keyword evidence="9" id="KW-0378">Hydrolase</keyword>
<keyword evidence="12" id="KW-0732">Signal</keyword>
<dbReference type="HOGENOM" id="CLU_014298_1_0_10"/>
<dbReference type="InterPro" id="IPR042097">
    <property type="entry name" value="Aminopeptidase_N-like_N_sf"/>
</dbReference>
<dbReference type="Pfam" id="PF17900">
    <property type="entry name" value="Peptidase_M1_N"/>
    <property type="match status" value="1"/>
</dbReference>
<accession>C6VXE7</accession>
<dbReference type="GO" id="GO:0008270">
    <property type="term" value="F:zinc ion binding"/>
    <property type="evidence" value="ECO:0007669"/>
    <property type="project" value="InterPro"/>
</dbReference>
<dbReference type="GO" id="GO:0006508">
    <property type="term" value="P:proteolysis"/>
    <property type="evidence" value="ECO:0007669"/>
    <property type="project" value="UniProtKB-KW"/>
</dbReference>
<feature type="domain" description="Aminopeptidase N-like N-terminal" evidence="14">
    <location>
        <begin position="58"/>
        <end position="232"/>
    </location>
</feature>
<evidence type="ECO:0000256" key="10">
    <source>
        <dbReference type="ARBA" id="ARBA00022833"/>
    </source>
</evidence>
<protein>
    <recommendedName>
        <fullName evidence="5">Aminopeptidase N</fullName>
        <ecNumber evidence="4">3.4.11.2</ecNumber>
    </recommendedName>
</protein>
<evidence type="ECO:0000256" key="7">
    <source>
        <dbReference type="ARBA" id="ARBA00022670"/>
    </source>
</evidence>
<dbReference type="GO" id="GO:0070006">
    <property type="term" value="F:metalloaminopeptidase activity"/>
    <property type="evidence" value="ECO:0007669"/>
    <property type="project" value="TreeGrafter"/>
</dbReference>
<dbReference type="CDD" id="cd09603">
    <property type="entry name" value="M1_APN_like"/>
    <property type="match status" value="1"/>
</dbReference>
<dbReference type="SUPFAM" id="SSF63737">
    <property type="entry name" value="Leukotriene A4 hydrolase N-terminal domain"/>
    <property type="match status" value="1"/>
</dbReference>
<dbReference type="Gene3D" id="2.60.40.1730">
    <property type="entry name" value="tricorn interacting facor f3 domain"/>
    <property type="match status" value="1"/>
</dbReference>
<evidence type="ECO:0000313" key="15">
    <source>
        <dbReference type="EMBL" id="ACT93290.1"/>
    </source>
</evidence>
<evidence type="ECO:0000256" key="9">
    <source>
        <dbReference type="ARBA" id="ARBA00022801"/>
    </source>
</evidence>
<feature type="domain" description="Peptidase M1 membrane alanine aminopeptidase" evidence="13">
    <location>
        <begin position="318"/>
        <end position="465"/>
    </location>
</feature>
<dbReference type="PANTHER" id="PTHR11533:SF174">
    <property type="entry name" value="PUROMYCIN-SENSITIVE AMINOPEPTIDASE-RELATED"/>
    <property type="match status" value="1"/>
</dbReference>
<comment type="similarity">
    <text evidence="3">Belongs to the peptidase M1 family.</text>
</comment>
<dbReference type="KEGG" id="dfe:Dfer_2067"/>
<dbReference type="GO" id="GO:0005737">
    <property type="term" value="C:cytoplasm"/>
    <property type="evidence" value="ECO:0007669"/>
    <property type="project" value="TreeGrafter"/>
</dbReference>
<evidence type="ECO:0000256" key="5">
    <source>
        <dbReference type="ARBA" id="ARBA00015611"/>
    </source>
</evidence>
<dbReference type="InterPro" id="IPR050344">
    <property type="entry name" value="Peptidase_M1_aminopeptidases"/>
</dbReference>
<evidence type="ECO:0000313" key="16">
    <source>
        <dbReference type="Proteomes" id="UP000002011"/>
    </source>
</evidence>
<name>C6VXE7_DYAFD</name>
<evidence type="ECO:0000256" key="1">
    <source>
        <dbReference type="ARBA" id="ARBA00000098"/>
    </source>
</evidence>
<dbReference type="Gene3D" id="1.10.390.10">
    <property type="entry name" value="Neutral Protease Domain 2"/>
    <property type="match status" value="1"/>
</dbReference>
<dbReference type="GO" id="GO:0042277">
    <property type="term" value="F:peptide binding"/>
    <property type="evidence" value="ECO:0007669"/>
    <property type="project" value="TreeGrafter"/>
</dbReference>
<feature type="chain" id="PRO_5002972066" description="Aminopeptidase N" evidence="12">
    <location>
        <begin position="19"/>
        <end position="687"/>
    </location>
</feature>
<evidence type="ECO:0000259" key="14">
    <source>
        <dbReference type="Pfam" id="PF17900"/>
    </source>
</evidence>
<dbReference type="AlphaFoldDB" id="C6VXE7"/>
<dbReference type="InterPro" id="IPR045357">
    <property type="entry name" value="Aminopeptidase_N-like_N"/>
</dbReference>
<proteinExistence type="inferred from homology"/>
<keyword evidence="11" id="KW-0482">Metalloprotease</keyword>
<evidence type="ECO:0000256" key="2">
    <source>
        <dbReference type="ARBA" id="ARBA00001947"/>
    </source>
</evidence>
<dbReference type="SUPFAM" id="SSF55486">
    <property type="entry name" value="Metalloproteases ('zincins'), catalytic domain"/>
    <property type="match status" value="1"/>
</dbReference>
<comment type="catalytic activity">
    <reaction evidence="1">
        <text>Release of an N-terminal amino acid, Xaa-|-Yaa- from a peptide, amide or arylamide. Xaa is preferably Ala, but may be most amino acids including Pro (slow action). When a terminal hydrophobic residue is followed by a prolyl residue, the two may be released as an intact Xaa-Pro dipeptide.</text>
        <dbReference type="EC" id="3.4.11.2"/>
    </reaction>
</comment>
<reference evidence="15 16" key="1">
    <citation type="journal article" date="2009" name="Stand. Genomic Sci.">
        <title>Complete genome sequence of Dyadobacter fermentans type strain (NS114).</title>
        <authorList>
            <person name="Lang E."/>
            <person name="Lapidus A."/>
            <person name="Chertkov O."/>
            <person name="Brettin T."/>
            <person name="Detter J.C."/>
            <person name="Han C."/>
            <person name="Copeland A."/>
            <person name="Glavina Del Rio T."/>
            <person name="Nolan M."/>
            <person name="Chen F."/>
            <person name="Lucas S."/>
            <person name="Tice H."/>
            <person name="Cheng J.F."/>
            <person name="Land M."/>
            <person name="Hauser L."/>
            <person name="Chang Y.J."/>
            <person name="Jeffries C.D."/>
            <person name="Kopitz M."/>
            <person name="Bruce D."/>
            <person name="Goodwin L."/>
            <person name="Pitluck S."/>
            <person name="Ovchinnikova G."/>
            <person name="Pati A."/>
            <person name="Ivanova N."/>
            <person name="Mavrommatis K."/>
            <person name="Chen A."/>
            <person name="Palaniappan K."/>
            <person name="Chain P."/>
            <person name="Bristow J."/>
            <person name="Eisen J.A."/>
            <person name="Markowitz V."/>
            <person name="Hugenholtz P."/>
            <person name="Goker M."/>
            <person name="Rohde M."/>
            <person name="Kyrpides N.C."/>
            <person name="Klenk H.P."/>
        </authorList>
    </citation>
    <scope>NUCLEOTIDE SEQUENCE [LARGE SCALE GENOMIC DNA]</scope>
    <source>
        <strain evidence="16">ATCC 700827 / DSM 18053 / CIP 107007 / KCTC 52180 / NS114</strain>
    </source>
</reference>
<dbReference type="EC" id="3.4.11.2" evidence="4"/>
<evidence type="ECO:0000256" key="8">
    <source>
        <dbReference type="ARBA" id="ARBA00022723"/>
    </source>
</evidence>
<organism evidence="15 16">
    <name type="scientific">Dyadobacter fermentans (strain ATCC 700827 / DSM 18053 / CIP 107007 / KCTC 52180 / NS114)</name>
    <dbReference type="NCBI Taxonomy" id="471854"/>
    <lineage>
        <taxon>Bacteria</taxon>
        <taxon>Pseudomonadati</taxon>
        <taxon>Bacteroidota</taxon>
        <taxon>Cytophagia</taxon>
        <taxon>Cytophagales</taxon>
        <taxon>Spirosomataceae</taxon>
        <taxon>Dyadobacter</taxon>
    </lineage>
</organism>
<comment type="cofactor">
    <cofactor evidence="2">
        <name>Zn(2+)</name>
        <dbReference type="ChEBI" id="CHEBI:29105"/>
    </cofactor>
</comment>
<gene>
    <name evidence="15" type="ordered locus">Dfer_2067</name>
</gene>